<proteinExistence type="predicted"/>
<protein>
    <recommendedName>
        <fullName evidence="3">DNA-directed RNA polymerase</fullName>
    </recommendedName>
</protein>
<accession>A0A437PPF3</accession>
<dbReference type="AlphaFoldDB" id="A0A437PPF3"/>
<dbReference type="EMBL" id="SACY01000004">
    <property type="protein sequence ID" value="RVU24152.1"/>
    <property type="molecule type" value="Genomic_DNA"/>
</dbReference>
<reference evidence="1 2" key="1">
    <citation type="submission" date="2019-01" db="EMBL/GenBank/DDBJ databases">
        <authorList>
            <person name="Chen W.-M."/>
        </authorList>
    </citation>
    <scope>NUCLEOTIDE SEQUENCE [LARGE SCALE GENOMIC DNA]</scope>
    <source>
        <strain evidence="1 2">FSY-15</strain>
    </source>
</reference>
<keyword evidence="2" id="KW-1185">Reference proteome</keyword>
<organism evidence="1 2">
    <name type="scientific">Sandaracinomonas limnophila</name>
    <dbReference type="NCBI Taxonomy" id="1862386"/>
    <lineage>
        <taxon>Bacteria</taxon>
        <taxon>Pseudomonadati</taxon>
        <taxon>Bacteroidota</taxon>
        <taxon>Cytophagia</taxon>
        <taxon>Cytophagales</taxon>
        <taxon>Flectobacillaceae</taxon>
        <taxon>Sandaracinomonas</taxon>
    </lineage>
</organism>
<name>A0A437PPF3_9BACT</name>
<comment type="caution">
    <text evidence="1">The sequence shown here is derived from an EMBL/GenBank/DDBJ whole genome shotgun (WGS) entry which is preliminary data.</text>
</comment>
<sequence length="552" mass="64876">MRLVIPVSVDVKSMVSGLNLSDTLSKNLKYRIYYVLSRIVVHDGNMEFYKDNDYYRTMCSENMKDILGPRYYRHAMLLLMNPNDPVIECNHNYQTGKYCKSYRLTDKYNTGKVEYRSLPEDLDVVNRIKKNRPSYREGLAMMEKYDFLISQFDKHGLSVDTSVFEYITNMYRQLKERVIRDNKYQMMVIHNLIGRWLNILDRLNDGDLNPMVSGKNHRLNSLFTQIPKNLRPWILCDGKPLVGVDVMSCQPYLLATVMKDGFFNSSIEGYNLHTIYPTLYKKLYDRNMVQGLWNTGNDLVVSTTGYSNNYVVSSTNNTSNNISYSSSTIKYSPFMWCHYFDSKEIKNIQEYQSIPFELDYYTYVIKTNSDTEITPEELEKERSSFKKNTMYILFDGHQSRRKNNPKVKYMDECFPGVNKWLELALEHLGGKELSYILQRSESYFLLNKVSRRFNQENPSAPIFTIHDGLYTHEEYVGQLQTLISDTGLELTGILPGVKIECPRIEINPQIEDVDNHWKKVKWVTNQKQFDKKKRRVFQSNIDRALKFINTIN</sequence>
<dbReference type="Proteomes" id="UP000282832">
    <property type="component" value="Unassembled WGS sequence"/>
</dbReference>
<dbReference type="RefSeq" id="WP_127804751.1">
    <property type="nucleotide sequence ID" value="NZ_SACY01000004.1"/>
</dbReference>
<evidence type="ECO:0000313" key="2">
    <source>
        <dbReference type="Proteomes" id="UP000282832"/>
    </source>
</evidence>
<gene>
    <name evidence="1" type="ORF">EOJ36_09510</name>
</gene>
<dbReference type="OrthoDB" id="631303at2"/>
<evidence type="ECO:0000313" key="1">
    <source>
        <dbReference type="EMBL" id="RVU24152.1"/>
    </source>
</evidence>
<evidence type="ECO:0008006" key="3">
    <source>
        <dbReference type="Google" id="ProtNLM"/>
    </source>
</evidence>